<dbReference type="GeneID" id="7846320"/>
<dbReference type="KEGG" id="tet:TTHERM_01351050"/>
<evidence type="ECO:0000313" key="1">
    <source>
        <dbReference type="EMBL" id="EAS00208.2"/>
    </source>
</evidence>
<accession>Q23UK2</accession>
<name>Q23UK2_TETTS</name>
<dbReference type="AlphaFoldDB" id="Q23UK2"/>
<protein>
    <submittedName>
        <fullName evidence="1">Uncharacterized protein</fullName>
    </submittedName>
</protein>
<organism evidence="1 2">
    <name type="scientific">Tetrahymena thermophila (strain SB210)</name>
    <dbReference type="NCBI Taxonomy" id="312017"/>
    <lineage>
        <taxon>Eukaryota</taxon>
        <taxon>Sar</taxon>
        <taxon>Alveolata</taxon>
        <taxon>Ciliophora</taxon>
        <taxon>Intramacronucleata</taxon>
        <taxon>Oligohymenophorea</taxon>
        <taxon>Hymenostomatida</taxon>
        <taxon>Tetrahymenina</taxon>
        <taxon>Tetrahymenidae</taxon>
        <taxon>Tetrahymena</taxon>
    </lineage>
</organism>
<gene>
    <name evidence="1" type="ORF">TTHERM_01351050</name>
</gene>
<dbReference type="RefSeq" id="XP_001020453.2">
    <property type="nucleotide sequence ID" value="XM_001020453.2"/>
</dbReference>
<proteinExistence type="predicted"/>
<dbReference type="EMBL" id="GG662624">
    <property type="protein sequence ID" value="EAS00208.2"/>
    <property type="molecule type" value="Genomic_DNA"/>
</dbReference>
<dbReference type="Proteomes" id="UP000009168">
    <property type="component" value="Unassembled WGS sequence"/>
</dbReference>
<keyword evidence="2" id="KW-1185">Reference proteome</keyword>
<reference evidence="2" key="1">
    <citation type="journal article" date="2006" name="PLoS Biol.">
        <title>Macronuclear genome sequence of the ciliate Tetrahymena thermophila, a model eukaryote.</title>
        <authorList>
            <person name="Eisen J.A."/>
            <person name="Coyne R.S."/>
            <person name="Wu M."/>
            <person name="Wu D."/>
            <person name="Thiagarajan M."/>
            <person name="Wortman J.R."/>
            <person name="Badger J.H."/>
            <person name="Ren Q."/>
            <person name="Amedeo P."/>
            <person name="Jones K.M."/>
            <person name="Tallon L.J."/>
            <person name="Delcher A.L."/>
            <person name="Salzberg S.L."/>
            <person name="Silva J.C."/>
            <person name="Haas B.J."/>
            <person name="Majoros W.H."/>
            <person name="Farzad M."/>
            <person name="Carlton J.M."/>
            <person name="Smith R.K. Jr."/>
            <person name="Garg J."/>
            <person name="Pearlman R.E."/>
            <person name="Karrer K.M."/>
            <person name="Sun L."/>
            <person name="Manning G."/>
            <person name="Elde N.C."/>
            <person name="Turkewitz A.P."/>
            <person name="Asai D.J."/>
            <person name="Wilkes D.E."/>
            <person name="Wang Y."/>
            <person name="Cai H."/>
            <person name="Collins K."/>
            <person name="Stewart B.A."/>
            <person name="Lee S.R."/>
            <person name="Wilamowska K."/>
            <person name="Weinberg Z."/>
            <person name="Ruzzo W.L."/>
            <person name="Wloga D."/>
            <person name="Gaertig J."/>
            <person name="Frankel J."/>
            <person name="Tsao C.-C."/>
            <person name="Gorovsky M.A."/>
            <person name="Keeling P.J."/>
            <person name="Waller R.F."/>
            <person name="Patron N.J."/>
            <person name="Cherry J.M."/>
            <person name="Stover N.A."/>
            <person name="Krieger C.J."/>
            <person name="del Toro C."/>
            <person name="Ryder H.F."/>
            <person name="Williamson S.C."/>
            <person name="Barbeau R.A."/>
            <person name="Hamilton E.P."/>
            <person name="Orias E."/>
        </authorList>
    </citation>
    <scope>NUCLEOTIDE SEQUENCE [LARGE SCALE GENOMIC DNA]</scope>
    <source>
        <strain evidence="2">SB210</strain>
    </source>
</reference>
<sequence>MRVKQQKKRTNVLKTIYSFKEIPFLQAQEEVIRGHISQHLQAFNYDDTIQHLLKLNLFVDRYIIQRYLKIFISFYLPRDELTQPKELVRLESSQGGLFKKISPHISEDIVEMYQEFFAHKYFQKWMVNLKKSFIKQIERQNLVILFRKDNFRITISFISIKTIRKERDKQPTNTK</sequence>
<dbReference type="HOGENOM" id="CLU_120245_0_0_1"/>
<dbReference type="InParanoid" id="Q23UK2"/>
<evidence type="ECO:0000313" key="2">
    <source>
        <dbReference type="Proteomes" id="UP000009168"/>
    </source>
</evidence>